<keyword evidence="1" id="KW-0812">Transmembrane</keyword>
<proteinExistence type="predicted"/>
<keyword evidence="1" id="KW-1133">Transmembrane helix</keyword>
<evidence type="ECO:0000256" key="1">
    <source>
        <dbReference type="SAM" id="Phobius"/>
    </source>
</evidence>
<dbReference type="Proteomes" id="UP001335720">
    <property type="component" value="Chromosome"/>
</dbReference>
<gene>
    <name evidence="2" type="ORF">RsTaC01_0259</name>
</gene>
<feature type="transmembrane region" description="Helical" evidence="1">
    <location>
        <begin position="42"/>
        <end position="63"/>
    </location>
</feature>
<dbReference type="EMBL" id="AP027925">
    <property type="protein sequence ID" value="BED92513.1"/>
    <property type="molecule type" value="Genomic_DNA"/>
</dbReference>
<accession>A0AA48I9D0</accession>
<dbReference type="AlphaFoldDB" id="A0AA48I9D0"/>
<sequence>MNINDKYLESIGKDRNSKELFYKMKLKELDINEMEKIVGGGYLGTTMKVIGTLAVVAVGSIYLHDSYLRYKQITKRGSVVEGVTNVFGELANGIDEIANAKLTKKFNKLNAPSGCIFFNGSSIDWGAKNIFIPLENFF</sequence>
<keyword evidence="1" id="KW-0472">Membrane</keyword>
<dbReference type="KEGG" id="ptrh:RsTaC01_0259"/>
<name>A0AA48I9D0_9FIRM</name>
<evidence type="ECO:0000313" key="2">
    <source>
        <dbReference type="EMBL" id="BED92513.1"/>
    </source>
</evidence>
<protein>
    <submittedName>
        <fullName evidence="2">Uncharacterized protein</fullName>
    </submittedName>
</protein>
<reference evidence="2" key="1">
    <citation type="journal article" date="2023" name="ISME J.">
        <title>Emergence of putative energy parasites within Clostridia revealed by genome analysis of a novel endosymbiotic clade.</title>
        <authorList>
            <person name="Takahashi K."/>
            <person name="Kuwahara H."/>
            <person name="Horikawa Y."/>
            <person name="Izawa K."/>
            <person name="Kato D."/>
            <person name="Inagaki T."/>
            <person name="Yuki M."/>
            <person name="Ohkuma M."/>
            <person name="Hongoh Y."/>
        </authorList>
    </citation>
    <scope>NUCLEOTIDE SEQUENCE</scope>
    <source>
        <strain evidence="2">RsTa-C01</strain>
    </source>
</reference>
<organism evidence="2">
    <name type="scientific">Candidatus Paraimprobicoccus trichonymphae</name>
    <dbReference type="NCBI Taxonomy" id="3033793"/>
    <lineage>
        <taxon>Bacteria</taxon>
        <taxon>Bacillati</taxon>
        <taxon>Bacillota</taxon>
        <taxon>Clostridia</taxon>
        <taxon>Candidatus Paraimprobicoccus</taxon>
    </lineage>
</organism>